<evidence type="ECO:0000259" key="8">
    <source>
        <dbReference type="SMART" id="SM00485"/>
    </source>
</evidence>
<keyword evidence="4" id="KW-0378">Hydrolase</keyword>
<gene>
    <name evidence="9" type="ORF">NEOLI_003074</name>
</gene>
<evidence type="ECO:0000256" key="1">
    <source>
        <dbReference type="ARBA" id="ARBA00001946"/>
    </source>
</evidence>
<dbReference type="GO" id="GO:0003677">
    <property type="term" value="F:DNA binding"/>
    <property type="evidence" value="ECO:0007669"/>
    <property type="project" value="InterPro"/>
</dbReference>
<dbReference type="InterPro" id="IPR006085">
    <property type="entry name" value="XPG_DNA_repair_N"/>
</dbReference>
<organism evidence="9 10">
    <name type="scientific">Neolecta irregularis (strain DAH-3)</name>
    <dbReference type="NCBI Taxonomy" id="1198029"/>
    <lineage>
        <taxon>Eukaryota</taxon>
        <taxon>Fungi</taxon>
        <taxon>Dikarya</taxon>
        <taxon>Ascomycota</taxon>
        <taxon>Taphrinomycotina</taxon>
        <taxon>Neolectales</taxon>
        <taxon>Neolectaceae</taxon>
        <taxon>Neolecta</taxon>
    </lineage>
</organism>
<evidence type="ECO:0000313" key="10">
    <source>
        <dbReference type="Proteomes" id="UP000186594"/>
    </source>
</evidence>
<keyword evidence="2" id="KW-0540">Nuclease</keyword>
<keyword evidence="3" id="KW-0479">Metal-binding</keyword>
<dbReference type="Gene3D" id="1.10.150.20">
    <property type="entry name" value="5' to 3' exonuclease, C-terminal subdomain"/>
    <property type="match status" value="1"/>
</dbReference>
<feature type="domain" description="5'-3' exonuclease" evidence="6">
    <location>
        <begin position="27"/>
        <end position="451"/>
    </location>
</feature>
<dbReference type="SMART" id="SM00279">
    <property type="entry name" value="HhH2"/>
    <property type="match status" value="1"/>
</dbReference>
<dbReference type="InterPro" id="IPR006084">
    <property type="entry name" value="XPG/Rad2"/>
</dbReference>
<dbReference type="GO" id="GO:0005737">
    <property type="term" value="C:cytoplasm"/>
    <property type="evidence" value="ECO:0007669"/>
    <property type="project" value="TreeGrafter"/>
</dbReference>
<dbReference type="SMART" id="SM00475">
    <property type="entry name" value="53EXOc"/>
    <property type="match status" value="1"/>
</dbReference>
<name>A0A1U7LJB5_NEOID</name>
<sequence length="476" mass="53369">MGVSGLVPFLTKTVPETVKKVLLEDLKNFTIAIDGTLFIRKFYASPRYTVNHPKKALAFAFHLARACRQMNIFPVVLFDGKDCTPAKLKERARRKLIFEQHLVRVSEEKARNSRLTNLKTLLKKVGKLPAEEQKKIILAAKPLLETSAVPKPGLVVTGKETIKPKEKPVKLDSSTQALANKFTKLVADVLSRHDTLSKNEVTLVRTIVAQDGEVVISKMVENTYYLEEETQKTLVNFQRRVEKPKGADLKIAKKALSALGISVITTNLFEAECHAAALVKNGCAELTASEDTDVLLYGSPMLRGFMTSQAHDNMFLVKPHIVQETMGLSESEFLDFAILCGTDFSDRIPKVGPSKAIELIKQYHTIEDIVNHLSQHKNKGGNCKFSVPESYLQEVAEARTVFTSLPGLEKPHTNLGNLKETWFSMSLDAYQAREDKVLEQCETTWKDLRGLSTEKYTFSIHNPFGENIFQDQPNHL</sequence>
<evidence type="ECO:0000256" key="3">
    <source>
        <dbReference type="ARBA" id="ARBA00022723"/>
    </source>
</evidence>
<dbReference type="EMBL" id="LXFE01002894">
    <property type="protein sequence ID" value="OLL22718.1"/>
    <property type="molecule type" value="Genomic_DNA"/>
</dbReference>
<evidence type="ECO:0000256" key="4">
    <source>
        <dbReference type="ARBA" id="ARBA00022801"/>
    </source>
</evidence>
<feature type="domain" description="XPG-I" evidence="7">
    <location>
        <begin position="257"/>
        <end position="328"/>
    </location>
</feature>
<dbReference type="GO" id="GO:0046872">
    <property type="term" value="F:metal ion binding"/>
    <property type="evidence" value="ECO:0007669"/>
    <property type="project" value="UniProtKB-KW"/>
</dbReference>
<evidence type="ECO:0000256" key="5">
    <source>
        <dbReference type="ARBA" id="ARBA00022842"/>
    </source>
</evidence>
<dbReference type="OrthoDB" id="31113at2759"/>
<evidence type="ECO:0000256" key="2">
    <source>
        <dbReference type="ARBA" id="ARBA00022722"/>
    </source>
</evidence>
<dbReference type="PANTHER" id="PTHR11081:SF69">
    <property type="entry name" value="XP-G FAMILY NUCLEASE"/>
    <property type="match status" value="1"/>
</dbReference>
<reference evidence="9 10" key="1">
    <citation type="submission" date="2016-04" db="EMBL/GenBank/DDBJ databases">
        <title>Evolutionary innovation and constraint leading to complex multicellularity in the Ascomycota.</title>
        <authorList>
            <person name="Cisse O."/>
            <person name="Nguyen A."/>
            <person name="Hewitt D.A."/>
            <person name="Jedd G."/>
            <person name="Stajich J.E."/>
        </authorList>
    </citation>
    <scope>NUCLEOTIDE SEQUENCE [LARGE SCALE GENOMIC DNA]</scope>
    <source>
        <strain evidence="9 10">DAH-3</strain>
    </source>
</reference>
<dbReference type="Proteomes" id="UP000186594">
    <property type="component" value="Unassembled WGS sequence"/>
</dbReference>
<feature type="domain" description="XPG N-terminal" evidence="8">
    <location>
        <begin position="1"/>
        <end position="101"/>
    </location>
</feature>
<dbReference type="SUPFAM" id="SSF47807">
    <property type="entry name" value="5' to 3' exonuclease, C-terminal subdomain"/>
    <property type="match status" value="1"/>
</dbReference>
<evidence type="ECO:0008006" key="11">
    <source>
        <dbReference type="Google" id="ProtNLM"/>
    </source>
</evidence>
<dbReference type="GO" id="GO:0006281">
    <property type="term" value="P:DNA repair"/>
    <property type="evidence" value="ECO:0007669"/>
    <property type="project" value="UniProtKB-ARBA"/>
</dbReference>
<evidence type="ECO:0000259" key="7">
    <source>
        <dbReference type="SMART" id="SM00484"/>
    </source>
</evidence>
<dbReference type="CDD" id="cd09901">
    <property type="entry name" value="H3TH_FEN1-like"/>
    <property type="match status" value="1"/>
</dbReference>
<proteinExistence type="predicted"/>
<accession>A0A1U7LJB5</accession>
<dbReference type="PANTHER" id="PTHR11081">
    <property type="entry name" value="FLAP ENDONUCLEASE FAMILY MEMBER"/>
    <property type="match status" value="1"/>
</dbReference>
<dbReference type="SMART" id="SM00484">
    <property type="entry name" value="XPGI"/>
    <property type="match status" value="1"/>
</dbReference>
<dbReference type="InterPro" id="IPR002421">
    <property type="entry name" value="5-3_exonuclease"/>
</dbReference>
<dbReference type="SUPFAM" id="SSF88723">
    <property type="entry name" value="PIN domain-like"/>
    <property type="match status" value="1"/>
</dbReference>
<dbReference type="Gene3D" id="3.40.50.1010">
    <property type="entry name" value="5'-nuclease"/>
    <property type="match status" value="2"/>
</dbReference>
<keyword evidence="5" id="KW-0460">Magnesium</keyword>
<dbReference type="InterPro" id="IPR008918">
    <property type="entry name" value="HhH2"/>
</dbReference>
<dbReference type="Pfam" id="PF00867">
    <property type="entry name" value="XPG_I"/>
    <property type="match status" value="1"/>
</dbReference>
<keyword evidence="10" id="KW-1185">Reference proteome</keyword>
<dbReference type="GO" id="GO:0005634">
    <property type="term" value="C:nucleus"/>
    <property type="evidence" value="ECO:0007669"/>
    <property type="project" value="TreeGrafter"/>
</dbReference>
<comment type="caution">
    <text evidence="9">The sequence shown here is derived from an EMBL/GenBank/DDBJ whole genome shotgun (WGS) entry which is preliminary data.</text>
</comment>
<dbReference type="GO" id="GO:0008409">
    <property type="term" value="F:5'-3' exonuclease activity"/>
    <property type="evidence" value="ECO:0007669"/>
    <property type="project" value="InterPro"/>
</dbReference>
<dbReference type="InterPro" id="IPR029060">
    <property type="entry name" value="PIN-like_dom_sf"/>
</dbReference>
<dbReference type="SMART" id="SM00485">
    <property type="entry name" value="XPGN"/>
    <property type="match status" value="1"/>
</dbReference>
<dbReference type="PRINTS" id="PR00853">
    <property type="entry name" value="XPGRADSUPER"/>
</dbReference>
<evidence type="ECO:0000259" key="6">
    <source>
        <dbReference type="SMART" id="SM00475"/>
    </source>
</evidence>
<evidence type="ECO:0000313" key="9">
    <source>
        <dbReference type="EMBL" id="OLL22718.1"/>
    </source>
</evidence>
<dbReference type="InterPro" id="IPR006086">
    <property type="entry name" value="XPG-I_dom"/>
</dbReference>
<dbReference type="GO" id="GO:0017108">
    <property type="term" value="F:5'-flap endonuclease activity"/>
    <property type="evidence" value="ECO:0007669"/>
    <property type="project" value="TreeGrafter"/>
</dbReference>
<dbReference type="STRING" id="1198029.A0A1U7LJB5"/>
<dbReference type="InterPro" id="IPR036279">
    <property type="entry name" value="5-3_exonuclease_C_sf"/>
</dbReference>
<dbReference type="Pfam" id="PF00752">
    <property type="entry name" value="XPG_N"/>
    <property type="match status" value="1"/>
</dbReference>
<comment type="cofactor">
    <cofactor evidence="1">
        <name>Mg(2+)</name>
        <dbReference type="ChEBI" id="CHEBI:18420"/>
    </cofactor>
</comment>
<protein>
    <recommendedName>
        <fullName evidence="11">Flap endonuclease 1</fullName>
    </recommendedName>
</protein>
<dbReference type="AlphaFoldDB" id="A0A1U7LJB5"/>
<dbReference type="OMA" id="PFLQKTC"/>